<proteinExistence type="inferred from homology"/>
<accession>A0A5N4WDH8</accession>
<evidence type="ECO:0000313" key="4">
    <source>
        <dbReference type="EMBL" id="KAB1853683.1"/>
    </source>
</evidence>
<organism evidence="4 5">
    <name type="scientific">Acinetobacter tandoii</name>
    <dbReference type="NCBI Taxonomy" id="202954"/>
    <lineage>
        <taxon>Bacteria</taxon>
        <taxon>Pseudomonadati</taxon>
        <taxon>Pseudomonadota</taxon>
        <taxon>Gammaproteobacteria</taxon>
        <taxon>Moraxellales</taxon>
        <taxon>Moraxellaceae</taxon>
        <taxon>Acinetobacter</taxon>
    </lineage>
</organism>
<dbReference type="InterPro" id="IPR003680">
    <property type="entry name" value="Flavodoxin_fold"/>
</dbReference>
<dbReference type="PANTHER" id="PTHR10204:SF34">
    <property type="entry name" value="NAD(P)H DEHYDROGENASE [QUINONE] 1 ISOFORM 1"/>
    <property type="match status" value="1"/>
</dbReference>
<dbReference type="Gene3D" id="3.40.50.360">
    <property type="match status" value="1"/>
</dbReference>
<dbReference type="GO" id="GO:0003955">
    <property type="term" value="F:NAD(P)H dehydrogenase (quinone) activity"/>
    <property type="evidence" value="ECO:0007669"/>
    <property type="project" value="TreeGrafter"/>
</dbReference>
<dbReference type="InterPro" id="IPR051545">
    <property type="entry name" value="NAD(P)H_dehydrogenase_qn"/>
</dbReference>
<keyword evidence="2" id="KW-0560">Oxidoreductase</keyword>
<dbReference type="EMBL" id="VXLD01000008">
    <property type="protein sequence ID" value="KAB1853683.1"/>
    <property type="molecule type" value="Genomic_DNA"/>
</dbReference>
<gene>
    <name evidence="4" type="ORF">F4W09_12530</name>
</gene>
<dbReference type="RefSeq" id="WP_104441965.1">
    <property type="nucleotide sequence ID" value="NZ_VXLD01000008.1"/>
</dbReference>
<evidence type="ECO:0000259" key="3">
    <source>
        <dbReference type="Pfam" id="PF02525"/>
    </source>
</evidence>
<dbReference type="Pfam" id="PF02525">
    <property type="entry name" value="Flavodoxin_2"/>
    <property type="match status" value="1"/>
</dbReference>
<dbReference type="SUPFAM" id="SSF52218">
    <property type="entry name" value="Flavoproteins"/>
    <property type="match status" value="1"/>
</dbReference>
<dbReference type="GO" id="GO:0005829">
    <property type="term" value="C:cytosol"/>
    <property type="evidence" value="ECO:0007669"/>
    <property type="project" value="TreeGrafter"/>
</dbReference>
<dbReference type="Proteomes" id="UP000325788">
    <property type="component" value="Unassembled WGS sequence"/>
</dbReference>
<evidence type="ECO:0000313" key="5">
    <source>
        <dbReference type="Proteomes" id="UP000325788"/>
    </source>
</evidence>
<comment type="caution">
    <text evidence="4">The sequence shown here is derived from an EMBL/GenBank/DDBJ whole genome shotgun (WGS) entry which is preliminary data.</text>
</comment>
<feature type="domain" description="Flavodoxin-like fold" evidence="3">
    <location>
        <begin position="8"/>
        <end position="177"/>
    </location>
</feature>
<dbReference type="InterPro" id="IPR029039">
    <property type="entry name" value="Flavoprotein-like_sf"/>
</dbReference>
<evidence type="ECO:0000256" key="1">
    <source>
        <dbReference type="ARBA" id="ARBA00006252"/>
    </source>
</evidence>
<protein>
    <submittedName>
        <fullName evidence="4">Flavodoxin family protein</fullName>
    </submittedName>
</protein>
<sequence>MSKQLKRKIVVINAHPSSTSFNQALMQAYIEAVPSDLQVEVIEIGKLHFDPNLKYGYEQRMELEPDLQAAWSKIMSADHLVWIFPVWWGGLPAVAKGFIDRLFLPSQAFSYFENSNRIRGHLKRKTARIITTLDQAGWTYKWYFGEPSTRQLKDTTLKFCGVGSVKTHYLGSIRGSSLAQRQIWLGLMKELAQRDYANLMKKSDQGLVQRLRLYFSH</sequence>
<comment type="similarity">
    <text evidence="1">Belongs to the NAD(P)H dehydrogenase (quinone) family.</text>
</comment>
<name>A0A5N4WDH8_9GAMM</name>
<dbReference type="PANTHER" id="PTHR10204">
    <property type="entry name" value="NAD P H OXIDOREDUCTASE-RELATED"/>
    <property type="match status" value="1"/>
</dbReference>
<evidence type="ECO:0000256" key="2">
    <source>
        <dbReference type="ARBA" id="ARBA00023002"/>
    </source>
</evidence>
<dbReference type="AlphaFoldDB" id="A0A5N4WDH8"/>
<reference evidence="4 5" key="1">
    <citation type="submission" date="2019-09" db="EMBL/GenBank/DDBJ databases">
        <title>Draft genome sequence of Acinetobacter tandoii W4-4-4 isolated from environmental water sample.</title>
        <authorList>
            <person name="Wee S.K."/>
            <person name="Yan B."/>
            <person name="Mustaffa S.B."/>
            <person name="Yap E.P.H."/>
        </authorList>
    </citation>
    <scope>NUCLEOTIDE SEQUENCE [LARGE SCALE GENOMIC DNA]</scope>
    <source>
        <strain evidence="4 5">W4-4-4</strain>
    </source>
</reference>